<name>A0ABU8F4Y3_9BACI</name>
<dbReference type="InterPro" id="IPR001387">
    <property type="entry name" value="Cro/C1-type_HTH"/>
</dbReference>
<comment type="caution">
    <text evidence="2">The sequence shown here is derived from an EMBL/GenBank/DDBJ whole genome shotgun (WGS) entry which is preliminary data.</text>
</comment>
<accession>A0ABU8F4Y3</accession>
<dbReference type="Gene3D" id="1.10.260.40">
    <property type="entry name" value="lambda repressor-like DNA-binding domains"/>
    <property type="match status" value="1"/>
</dbReference>
<organism evidence="2 3">
    <name type="scientific">Psychrobacillus mangrovi</name>
    <dbReference type="NCBI Taxonomy" id="3117745"/>
    <lineage>
        <taxon>Bacteria</taxon>
        <taxon>Bacillati</taxon>
        <taxon>Bacillota</taxon>
        <taxon>Bacilli</taxon>
        <taxon>Bacillales</taxon>
        <taxon>Bacillaceae</taxon>
        <taxon>Psychrobacillus</taxon>
    </lineage>
</organism>
<evidence type="ECO:0000313" key="3">
    <source>
        <dbReference type="Proteomes" id="UP001364890"/>
    </source>
</evidence>
<evidence type="ECO:0000259" key="1">
    <source>
        <dbReference type="PROSITE" id="PS50943"/>
    </source>
</evidence>
<gene>
    <name evidence="2" type="ORF">WAX74_10600</name>
</gene>
<reference evidence="2 3" key="1">
    <citation type="submission" date="2024-01" db="EMBL/GenBank/DDBJ databases">
        <title>Seven novel Bacillus-like species.</title>
        <authorList>
            <person name="Liu G."/>
        </authorList>
    </citation>
    <scope>NUCLEOTIDE SEQUENCE [LARGE SCALE GENOMIC DNA]</scope>
    <source>
        <strain evidence="2 3">FJAT-51614</strain>
    </source>
</reference>
<dbReference type="EMBL" id="JBAWSY010000006">
    <property type="protein sequence ID" value="MEI4770087.1"/>
    <property type="molecule type" value="Genomic_DNA"/>
</dbReference>
<dbReference type="CDD" id="cd00093">
    <property type="entry name" value="HTH_XRE"/>
    <property type="match status" value="1"/>
</dbReference>
<evidence type="ECO:0000313" key="2">
    <source>
        <dbReference type="EMBL" id="MEI4770087.1"/>
    </source>
</evidence>
<dbReference type="Proteomes" id="UP001364890">
    <property type="component" value="Unassembled WGS sequence"/>
</dbReference>
<dbReference type="Pfam" id="PF13443">
    <property type="entry name" value="HTH_26"/>
    <property type="match status" value="1"/>
</dbReference>
<dbReference type="RefSeq" id="WP_336497644.1">
    <property type="nucleotide sequence ID" value="NZ_JBAWSY010000006.1"/>
</dbReference>
<dbReference type="SMART" id="SM00530">
    <property type="entry name" value="HTH_XRE"/>
    <property type="match status" value="1"/>
</dbReference>
<feature type="domain" description="HTH cro/C1-type" evidence="1">
    <location>
        <begin position="37"/>
        <end position="93"/>
    </location>
</feature>
<dbReference type="InterPro" id="IPR010982">
    <property type="entry name" value="Lambda_DNA-bd_dom_sf"/>
</dbReference>
<protein>
    <submittedName>
        <fullName evidence="2">Helix-turn-helix transcriptional regulator</fullName>
    </submittedName>
</protein>
<dbReference type="PROSITE" id="PS50943">
    <property type="entry name" value="HTH_CROC1"/>
    <property type="match status" value="1"/>
</dbReference>
<keyword evidence="3" id="KW-1185">Reference proteome</keyword>
<proteinExistence type="predicted"/>
<dbReference type="SUPFAM" id="SSF47413">
    <property type="entry name" value="lambda repressor-like DNA-binding domains"/>
    <property type="match status" value="1"/>
</dbReference>
<sequence>MKKIKVKDLLGQGHSLMNNIVMDTAGLLEEAYFVIKIDDLLKERGITQKDLAQMTGMRVGTVSEIINGKGISLNKVQLFAIMAALRVKSIDDLYEMKLPEGLEETFYTEQAEWKSTKEMPIAVKELYKENVLKASGLK</sequence>